<reference evidence="2" key="2">
    <citation type="submission" date="2020-09" db="EMBL/GenBank/DDBJ databases">
        <authorList>
            <person name="Sun Q."/>
            <person name="Ohkuma M."/>
        </authorList>
    </citation>
    <scope>NUCLEOTIDE SEQUENCE</scope>
    <source>
        <strain evidence="2">JCM 4714</strain>
    </source>
</reference>
<name>A0A918YEL5_9ACTN</name>
<gene>
    <name evidence="2" type="ORF">GCM10010339_15980</name>
</gene>
<feature type="compositionally biased region" description="Basic residues" evidence="1">
    <location>
        <begin position="68"/>
        <end position="78"/>
    </location>
</feature>
<dbReference type="AlphaFoldDB" id="A0A918YEL5"/>
<feature type="compositionally biased region" description="Basic and acidic residues" evidence="1">
    <location>
        <begin position="55"/>
        <end position="67"/>
    </location>
</feature>
<protein>
    <submittedName>
        <fullName evidence="2">Uncharacterized protein</fullName>
    </submittedName>
</protein>
<comment type="caution">
    <text evidence="2">The sequence shown here is derived from an EMBL/GenBank/DDBJ whole genome shotgun (WGS) entry which is preliminary data.</text>
</comment>
<feature type="region of interest" description="Disordered" evidence="1">
    <location>
        <begin position="25"/>
        <end position="84"/>
    </location>
</feature>
<evidence type="ECO:0000313" key="3">
    <source>
        <dbReference type="Proteomes" id="UP000655443"/>
    </source>
</evidence>
<sequence length="99" mass="11247">MSIAWVSQARYDVPAASVTLWVSRSPHGTPARSSFHSRSQYDSRHWAARGVSASRPDRFRDPGQSDRRLRRRGRSPMVRHHEDGRAFGTGVAMTFHRSS</sequence>
<keyword evidence="3" id="KW-1185">Reference proteome</keyword>
<proteinExistence type="predicted"/>
<dbReference type="Proteomes" id="UP000655443">
    <property type="component" value="Unassembled WGS sequence"/>
</dbReference>
<evidence type="ECO:0000313" key="2">
    <source>
        <dbReference type="EMBL" id="GHE00511.1"/>
    </source>
</evidence>
<accession>A0A918YEL5</accession>
<evidence type="ECO:0000256" key="1">
    <source>
        <dbReference type="SAM" id="MobiDB-lite"/>
    </source>
</evidence>
<organism evidence="2 3">
    <name type="scientific">Streptomyces alanosinicus</name>
    <dbReference type="NCBI Taxonomy" id="68171"/>
    <lineage>
        <taxon>Bacteria</taxon>
        <taxon>Bacillati</taxon>
        <taxon>Actinomycetota</taxon>
        <taxon>Actinomycetes</taxon>
        <taxon>Kitasatosporales</taxon>
        <taxon>Streptomycetaceae</taxon>
        <taxon>Streptomyces</taxon>
    </lineage>
</organism>
<reference evidence="2" key="1">
    <citation type="journal article" date="2014" name="Int. J. Syst. Evol. Microbiol.">
        <title>Complete genome sequence of Corynebacterium casei LMG S-19264T (=DSM 44701T), isolated from a smear-ripened cheese.</title>
        <authorList>
            <consortium name="US DOE Joint Genome Institute (JGI-PGF)"/>
            <person name="Walter F."/>
            <person name="Albersmeier A."/>
            <person name="Kalinowski J."/>
            <person name="Ruckert C."/>
        </authorList>
    </citation>
    <scope>NUCLEOTIDE SEQUENCE</scope>
    <source>
        <strain evidence="2">JCM 4714</strain>
    </source>
</reference>
<dbReference type="EMBL" id="BMVG01000002">
    <property type="protein sequence ID" value="GHE00511.1"/>
    <property type="molecule type" value="Genomic_DNA"/>
</dbReference>